<dbReference type="InterPro" id="IPR036397">
    <property type="entry name" value="RNaseH_sf"/>
</dbReference>
<dbReference type="Pfam" id="PF13966">
    <property type="entry name" value="zf-RVT"/>
    <property type="match status" value="1"/>
</dbReference>
<reference evidence="5" key="1">
    <citation type="submission" date="2018-02" db="EMBL/GenBank/DDBJ databases">
        <authorList>
            <person name="Cohen D.B."/>
            <person name="Kent A.D."/>
        </authorList>
    </citation>
    <scope>NUCLEOTIDE SEQUENCE</scope>
</reference>
<evidence type="ECO:0000259" key="4">
    <source>
        <dbReference type="Pfam" id="PF13966"/>
    </source>
</evidence>
<feature type="domain" description="Reverse transcriptase" evidence="2">
    <location>
        <begin position="310"/>
        <end position="404"/>
    </location>
</feature>
<dbReference type="SUPFAM" id="SSF53098">
    <property type="entry name" value="Ribonuclease H-like"/>
    <property type="match status" value="1"/>
</dbReference>
<dbReference type="GO" id="GO:0003676">
    <property type="term" value="F:nucleic acid binding"/>
    <property type="evidence" value="ECO:0007669"/>
    <property type="project" value="InterPro"/>
</dbReference>
<evidence type="ECO:0000259" key="3">
    <source>
        <dbReference type="Pfam" id="PF13456"/>
    </source>
</evidence>
<protein>
    <recommendedName>
        <fullName evidence="6">RNase H type-1 domain-containing protein</fullName>
    </recommendedName>
</protein>
<dbReference type="Gene3D" id="3.60.10.10">
    <property type="entry name" value="Endonuclease/exonuclease/phosphatase"/>
    <property type="match status" value="1"/>
</dbReference>
<gene>
    <name evidence="5" type="ORF">FSB_LOCUS14649</name>
</gene>
<dbReference type="Pfam" id="PF13456">
    <property type="entry name" value="RVT_3"/>
    <property type="match status" value="1"/>
</dbReference>
<dbReference type="InterPro" id="IPR044730">
    <property type="entry name" value="RNase_H-like_dom_plant"/>
</dbReference>
<feature type="domain" description="Reverse transcriptase zinc-binding" evidence="4">
    <location>
        <begin position="697"/>
        <end position="792"/>
    </location>
</feature>
<dbReference type="SUPFAM" id="SSF56219">
    <property type="entry name" value="DNase I-like"/>
    <property type="match status" value="1"/>
</dbReference>
<sequence length="1047" mass="120442">MQNFRDVIDECGFMDLGFTGPRFTWTNNRPNDMAWERLDRAMATTEWIMLFPSVCVHHLDGKFSDHKPLWIGTDPIPQHIPRLFRFEEMWTSEQGCEETIAATWRTSKKGVPMFQVWDKIHACRRGLCAWSKHSFGSIKMQIRDTKIKLKQAEVNSMRGFDHHRVTELKRQLRGLMSKEERMWRQRSRTEWLKAGDSNTRFFHCRATQRKRRNHIHRLKNNEGVWTENQDQVPHLFLEYYTNLFTTETPSQIEKVVENIRPVVTPEMNKQLTRDFTSQEVENAMKHMAPLKAPGPDGLPPLFYQKYWHVVVVSESQSAFVPGRLITDNILVAFETLHHMHHQRQGKQGSMALKLDMSKAYDRVEWKFLERVMQQMGFHAKWVTLMMECISTVSYSILINGAPHGFVKPTRELRPKTVTVSKKSSTPMNRLRGKKFNHNKTTIFFSKSTPQSVKQRIQTKLEVPIIKHYEKYLGLPSFIGRAKYTSFAQIKERVWSKLKGWKAKLISQAGREVLIKSVAQAIPSFAMSCFRLPAQLCSEIEVLIRKFWWGANGDKGKMHWIKWRNMCQSKSQGGLGFRELEKFNKALLGKQVWRLLHNTKSLFYKVFKAKFFPSGTIMEAQQTTRGSYAWKSILGARDLIKNGTIWRVGDGSHINIWTDNWLPGDCRHKVISPHPNGTTIAKVSDLIQDSPRTQDGRYSVRSGYRLLMDESLKDDPSCSNSSQLTKIWNSIWSLQVPSKVRHFLWHSCHDSLPTKENLHRRHILDDARCESCKLSVETTLHALWNCPSIELVWSSLPWRASIVGTNFLNFLDLIQFMIANRTSHEFESFAMVCWSLWYHRNKKRLSQPTEPQDRLVAKAQELLAEYNSAHHSQMPPQPSSASSRAEWKPPDLGRCKVNFDGAVFAEREEAGIGVIIRNSNGEPMAALCQRIPYPHSVNAVEASAARAATQLAIDVGILDVEIEGDSAGIVSALLDPNPCLALFGHLIEDTKLLAQSLNFVSFKHVKRDGNSVAHTLAKKAKSSKPLEIWLETVSPDILPILCKDFSLY</sequence>
<dbReference type="PANTHER" id="PTHR33116:SF86">
    <property type="entry name" value="REVERSE TRANSCRIPTASE DOMAIN-CONTAINING PROTEIN"/>
    <property type="match status" value="1"/>
</dbReference>
<feature type="compositionally biased region" description="Low complexity" evidence="1">
    <location>
        <begin position="868"/>
        <end position="882"/>
    </location>
</feature>
<feature type="region of interest" description="Disordered" evidence="1">
    <location>
        <begin position="868"/>
        <end position="887"/>
    </location>
</feature>
<dbReference type="GO" id="GO:0004523">
    <property type="term" value="F:RNA-DNA hybrid ribonuclease activity"/>
    <property type="evidence" value="ECO:0007669"/>
    <property type="project" value="InterPro"/>
</dbReference>
<evidence type="ECO:0000256" key="1">
    <source>
        <dbReference type="SAM" id="MobiDB-lite"/>
    </source>
</evidence>
<dbReference type="Pfam" id="PF00078">
    <property type="entry name" value="RVT_1"/>
    <property type="match status" value="1"/>
</dbReference>
<dbReference type="EMBL" id="OIVN01000876">
    <property type="protein sequence ID" value="SPC86767.1"/>
    <property type="molecule type" value="Genomic_DNA"/>
</dbReference>
<accession>A0A2N9F767</accession>
<dbReference type="InterPro" id="IPR012337">
    <property type="entry name" value="RNaseH-like_sf"/>
</dbReference>
<dbReference type="Gene3D" id="3.30.420.10">
    <property type="entry name" value="Ribonuclease H-like superfamily/Ribonuclease H"/>
    <property type="match status" value="1"/>
</dbReference>
<organism evidence="5">
    <name type="scientific">Fagus sylvatica</name>
    <name type="common">Beechnut</name>
    <dbReference type="NCBI Taxonomy" id="28930"/>
    <lineage>
        <taxon>Eukaryota</taxon>
        <taxon>Viridiplantae</taxon>
        <taxon>Streptophyta</taxon>
        <taxon>Embryophyta</taxon>
        <taxon>Tracheophyta</taxon>
        <taxon>Spermatophyta</taxon>
        <taxon>Magnoliopsida</taxon>
        <taxon>eudicotyledons</taxon>
        <taxon>Gunneridae</taxon>
        <taxon>Pentapetalae</taxon>
        <taxon>rosids</taxon>
        <taxon>fabids</taxon>
        <taxon>Fagales</taxon>
        <taxon>Fagaceae</taxon>
        <taxon>Fagus</taxon>
    </lineage>
</organism>
<proteinExistence type="predicted"/>
<dbReference type="InterPro" id="IPR002156">
    <property type="entry name" value="RNaseH_domain"/>
</dbReference>
<dbReference type="InterPro" id="IPR000477">
    <property type="entry name" value="RT_dom"/>
</dbReference>
<dbReference type="PANTHER" id="PTHR33116">
    <property type="entry name" value="REVERSE TRANSCRIPTASE ZINC-BINDING DOMAIN-CONTAINING PROTEIN-RELATED-RELATED"/>
    <property type="match status" value="1"/>
</dbReference>
<name>A0A2N9F767_FAGSY</name>
<dbReference type="AlphaFoldDB" id="A0A2N9F767"/>
<evidence type="ECO:0008006" key="6">
    <source>
        <dbReference type="Google" id="ProtNLM"/>
    </source>
</evidence>
<dbReference type="InterPro" id="IPR036691">
    <property type="entry name" value="Endo/exonu/phosph_ase_sf"/>
</dbReference>
<feature type="domain" description="RNase H type-1" evidence="3">
    <location>
        <begin position="897"/>
        <end position="1019"/>
    </location>
</feature>
<evidence type="ECO:0000313" key="5">
    <source>
        <dbReference type="EMBL" id="SPC86767.1"/>
    </source>
</evidence>
<evidence type="ECO:0000259" key="2">
    <source>
        <dbReference type="Pfam" id="PF00078"/>
    </source>
</evidence>
<dbReference type="CDD" id="cd06222">
    <property type="entry name" value="RNase_H_like"/>
    <property type="match status" value="1"/>
</dbReference>
<dbReference type="InterPro" id="IPR026960">
    <property type="entry name" value="RVT-Znf"/>
</dbReference>